<name>A0A2N0VII7_9BACT</name>
<dbReference type="Pfam" id="PF19313">
    <property type="entry name" value="DUF5916"/>
    <property type="match status" value="1"/>
</dbReference>
<accession>A0A2N0VII7</accession>
<dbReference type="GO" id="GO:0004553">
    <property type="term" value="F:hydrolase activity, hydrolyzing O-glycosyl compounds"/>
    <property type="evidence" value="ECO:0007669"/>
    <property type="project" value="InterPro"/>
</dbReference>
<evidence type="ECO:0000256" key="1">
    <source>
        <dbReference type="SAM" id="SignalP"/>
    </source>
</evidence>
<evidence type="ECO:0000313" key="4">
    <source>
        <dbReference type="EMBL" id="PKD44003.1"/>
    </source>
</evidence>
<dbReference type="AlphaFoldDB" id="A0A2N0VII7"/>
<dbReference type="Gene3D" id="2.60.40.1190">
    <property type="match status" value="1"/>
</dbReference>
<keyword evidence="1" id="KW-0732">Signal</keyword>
<feature type="domain" description="DUF5916" evidence="3">
    <location>
        <begin position="265"/>
        <end position="910"/>
    </location>
</feature>
<dbReference type="InterPro" id="IPR045670">
    <property type="entry name" value="DUF5916"/>
</dbReference>
<gene>
    <name evidence="4" type="ORF">CWD77_00560</name>
</gene>
<proteinExistence type="predicted"/>
<dbReference type="RefSeq" id="WP_101071246.1">
    <property type="nucleotide sequence ID" value="NZ_PISP01000001.1"/>
</dbReference>
<dbReference type="EMBL" id="PISP01000001">
    <property type="protein sequence ID" value="PKD44003.1"/>
    <property type="molecule type" value="Genomic_DNA"/>
</dbReference>
<sequence length="910" mass="102886">MEFTATKKFTILLCLFCILTCAQAGFAYDNDKVLKIAQELEEQSDSIKIKKPAEYQLQAHRVEPGAVSIDGYLEESIWESARVATNFTQHTPDTGEPASQKTEVRFLYDDDYLYIGARMYDQNPDEIAATLFRRDGNEYSDWFLVGIDSYNDNRTAFVFGVNPRGVRKDYLIYNDNQDDMSWDAVWEASASIDDDGWTAELRIPLSQLRYNGEVGKMKSWGLNFSRAIARNGEESFWAPTLPDDSGIVSNFGRVTNLRELPEKNRLEVLPYLSGQLDRSPGDHQNPFYKQHDPSFNLGGDIKYGLSSNMTLTATVNPDFAQVEVDPAVVNLSAFETFYPERRPFFLEGSEIFSFGFSSNIDLGDTPRLFYSRRIGRAPQGPVPGDPQFIDRPSQTPIAGAIKLSGKTSDGWSLGLLNALTLEQSASYSAEGDDIQNVSVEPLSNYTVGRLQRDFREGHTVVGLMANSLYRDLSIPSLESTLTDQAFSGGLDFEHSWQDRKYRFNGRFAGSHVSGDPEVINRLQRSSARYFQRPDAGHLNLDPDLTSLQGLYGDVMFTSQTRHWMSQFRAYQITPGFEVNDMGFQSAADRRAMTGMLIHMQPSPIGILRNFNVWAATANSWNTDGDYVMNLHGTGGSFRFQNFWSLNYELLGGVRSLDDRLTRGGPLAQSPSSIRLNMNVSTDSRKDFRTTVQFNQVRSELGDWSQHFGLTLRYRPHPAASISLVPSLSRNFNKTQYIAAISDPNATATFGNRYVFAELEQTTLATAIRLEWTFTPDISLQMFAQPFVSVGSFDRFKQLERPKSMDYSVYGEDIGTVSYDDVSRRYEIDPDGSGDATFDFGNPDFNFRSLRGNAVVRWEFRPGSTIFFVWQQNRTSRESIGSLNMGHDYGELFRTPADHTFMVKFSYWLGY</sequence>
<comment type="caution">
    <text evidence="4">The sequence shown here is derived from an EMBL/GenBank/DDBJ whole genome shotgun (WGS) entry which is preliminary data.</text>
</comment>
<dbReference type="GO" id="GO:0030246">
    <property type="term" value="F:carbohydrate binding"/>
    <property type="evidence" value="ECO:0007669"/>
    <property type="project" value="InterPro"/>
</dbReference>
<evidence type="ECO:0000259" key="3">
    <source>
        <dbReference type="Pfam" id="PF19313"/>
    </source>
</evidence>
<feature type="domain" description="Carbohydrate-binding" evidence="2">
    <location>
        <begin position="69"/>
        <end position="215"/>
    </location>
</feature>
<feature type="chain" id="PRO_5014819418" evidence="1">
    <location>
        <begin position="28"/>
        <end position="910"/>
    </location>
</feature>
<protein>
    <submittedName>
        <fullName evidence="4">Uncharacterized protein</fullName>
    </submittedName>
</protein>
<organism evidence="4 5">
    <name type="scientific">Rhodohalobacter barkolensis</name>
    <dbReference type="NCBI Taxonomy" id="2053187"/>
    <lineage>
        <taxon>Bacteria</taxon>
        <taxon>Pseudomonadati</taxon>
        <taxon>Balneolota</taxon>
        <taxon>Balneolia</taxon>
        <taxon>Balneolales</taxon>
        <taxon>Balneolaceae</taxon>
        <taxon>Rhodohalobacter</taxon>
    </lineage>
</organism>
<dbReference type="Pfam" id="PF06452">
    <property type="entry name" value="CBM9_1"/>
    <property type="match status" value="1"/>
</dbReference>
<reference evidence="4 5" key="1">
    <citation type="submission" date="2017-11" db="EMBL/GenBank/DDBJ databases">
        <title>Rhodohalobacter 15182 sp. nov., isolated from a salt lake.</title>
        <authorList>
            <person name="Han S."/>
        </authorList>
    </citation>
    <scope>NUCLEOTIDE SEQUENCE [LARGE SCALE GENOMIC DNA]</scope>
    <source>
        <strain evidence="4 5">15182</strain>
    </source>
</reference>
<dbReference type="SUPFAM" id="SSF49344">
    <property type="entry name" value="CBD9-like"/>
    <property type="match status" value="1"/>
</dbReference>
<evidence type="ECO:0000313" key="5">
    <source>
        <dbReference type="Proteomes" id="UP000233398"/>
    </source>
</evidence>
<dbReference type="OrthoDB" id="9786766at2"/>
<dbReference type="CDD" id="cd09618">
    <property type="entry name" value="CBM9_like_2"/>
    <property type="match status" value="1"/>
</dbReference>
<evidence type="ECO:0000259" key="2">
    <source>
        <dbReference type="Pfam" id="PF06452"/>
    </source>
</evidence>
<feature type="signal peptide" evidence="1">
    <location>
        <begin position="1"/>
        <end position="27"/>
    </location>
</feature>
<dbReference type="InterPro" id="IPR010502">
    <property type="entry name" value="Carb-bd_dom_fam9"/>
</dbReference>
<keyword evidence="5" id="KW-1185">Reference proteome</keyword>
<dbReference type="Proteomes" id="UP000233398">
    <property type="component" value="Unassembled WGS sequence"/>
</dbReference>
<dbReference type="GO" id="GO:0016052">
    <property type="term" value="P:carbohydrate catabolic process"/>
    <property type="evidence" value="ECO:0007669"/>
    <property type="project" value="InterPro"/>
</dbReference>